<feature type="compositionally biased region" description="Polar residues" evidence="2">
    <location>
        <begin position="18"/>
        <end position="35"/>
    </location>
</feature>
<feature type="compositionally biased region" description="Basic residues" evidence="2">
    <location>
        <begin position="204"/>
        <end position="213"/>
    </location>
</feature>
<feature type="compositionally biased region" description="Basic and acidic residues" evidence="2">
    <location>
        <begin position="226"/>
        <end position="241"/>
    </location>
</feature>
<name>A0A5N5XB40_9EURO</name>
<dbReference type="InterPro" id="IPR022771">
    <property type="entry name" value="WAPL_C"/>
</dbReference>
<accession>A0A5N5XB40</accession>
<feature type="compositionally biased region" description="Basic and acidic residues" evidence="2">
    <location>
        <begin position="62"/>
        <end position="80"/>
    </location>
</feature>
<evidence type="ECO:0000256" key="1">
    <source>
        <dbReference type="ARBA" id="ARBA00006854"/>
    </source>
</evidence>
<dbReference type="Proteomes" id="UP000326565">
    <property type="component" value="Unassembled WGS sequence"/>
</dbReference>
<dbReference type="PANTHER" id="PTHR22100">
    <property type="entry name" value="WINGS APART-LIKE PROTEIN HOMOLOG"/>
    <property type="match status" value="1"/>
</dbReference>
<organism evidence="4 5">
    <name type="scientific">Aspergillus leporis</name>
    <dbReference type="NCBI Taxonomy" id="41062"/>
    <lineage>
        <taxon>Eukaryota</taxon>
        <taxon>Fungi</taxon>
        <taxon>Dikarya</taxon>
        <taxon>Ascomycota</taxon>
        <taxon>Pezizomycotina</taxon>
        <taxon>Eurotiomycetes</taxon>
        <taxon>Eurotiomycetidae</taxon>
        <taxon>Eurotiales</taxon>
        <taxon>Aspergillaceae</taxon>
        <taxon>Aspergillus</taxon>
        <taxon>Aspergillus subgen. Circumdati</taxon>
    </lineage>
</organism>
<evidence type="ECO:0000313" key="4">
    <source>
        <dbReference type="EMBL" id="KAB8077988.1"/>
    </source>
</evidence>
<sequence>MRGKTKRLVTYGRAGSHKPQTPKNFVQEVSTSHATLSEGEGSKVHTRPSPLTKSLQPSSDGCQHRPNADLRHGVPVDDKNIPNPESHQGDAYDVTYKKRRKLFRGKLEQSQKLNAHVAPISTRENFADPSKIADSIDNQNAHTANARDQSGRRSFPRKAHTELGSPEPSSAAMTCMLQSPRDSEFSSTGSPSTSNLRDADAISHHKNSQTTRKRLVDSLGATENLARDRSIDHSSDAECQSKRFPFSSPILEEGHRKPTADMRQSKASGMDNSQQPATPRAPRPGRSRVTYARQRSFLDDPSALDEVANFNPPVSSRCRDPRQAQSYTGLHAPAYSHVEDEESMDNRPVRSIHELRQAGDNARFRETVDSIFEDIEDPYNSVSDACNGFVQLCTKLLEPRFLRRFSEYGFDERLLSCMTSSFDIVSITLALCAYRMICVSSSSSSTLFSSFWSKILDLSPTLLGVEGDLLLTAKQQSLGLSKAVQASLKNILPRLSSAIYGEQPTITVTPRLLILSNIQFLLTKFQEKGTSVDIPPPLLSLIVGLLALEAYRNVDYPLPSQRFEVLVLVLSVLETYTILSVPLDSEHCNSFRPLTQIHRFLYPSQSDQSRRILVLYIRVLLNLTNMDPLLCEECCRPEIVGGLVNNVISEFSAVPEASAAKEDSSLNTVILALGALINLAEKSESSRTIFLKSTSGSTSFLQMLIRQFSNNISFVAQAHSVPEMQHNVAIGYLSILLATLCLNKEACAEVSASLDGTGLALALSTAEEFLQYHQKVEKDSCFFETRGEEGTGLTSRLHHIICQIRQHEE</sequence>
<dbReference type="EMBL" id="ML732162">
    <property type="protein sequence ID" value="KAB8077988.1"/>
    <property type="molecule type" value="Genomic_DNA"/>
</dbReference>
<dbReference type="Pfam" id="PF07814">
    <property type="entry name" value="WAPL"/>
    <property type="match status" value="1"/>
</dbReference>
<gene>
    <name evidence="4" type="ORF">BDV29DRAFT_167036</name>
</gene>
<reference evidence="4 5" key="1">
    <citation type="submission" date="2019-04" db="EMBL/GenBank/DDBJ databases">
        <title>Friends and foes A comparative genomics study of 23 Aspergillus species from section Flavi.</title>
        <authorList>
            <consortium name="DOE Joint Genome Institute"/>
            <person name="Kjaerbolling I."/>
            <person name="Vesth T."/>
            <person name="Frisvad J.C."/>
            <person name="Nybo J.L."/>
            <person name="Theobald S."/>
            <person name="Kildgaard S."/>
            <person name="Isbrandt T."/>
            <person name="Kuo A."/>
            <person name="Sato A."/>
            <person name="Lyhne E.K."/>
            <person name="Kogle M.E."/>
            <person name="Wiebenga A."/>
            <person name="Kun R.S."/>
            <person name="Lubbers R.J."/>
            <person name="Makela M.R."/>
            <person name="Barry K."/>
            <person name="Chovatia M."/>
            <person name="Clum A."/>
            <person name="Daum C."/>
            <person name="Haridas S."/>
            <person name="He G."/>
            <person name="LaButti K."/>
            <person name="Lipzen A."/>
            <person name="Mondo S."/>
            <person name="Riley R."/>
            <person name="Salamov A."/>
            <person name="Simmons B.A."/>
            <person name="Magnuson J.K."/>
            <person name="Henrissat B."/>
            <person name="Mortensen U.H."/>
            <person name="Larsen T.O."/>
            <person name="Devries R.P."/>
            <person name="Grigoriev I.V."/>
            <person name="Machida M."/>
            <person name="Baker S.E."/>
            <person name="Andersen M.R."/>
        </authorList>
    </citation>
    <scope>NUCLEOTIDE SEQUENCE [LARGE SCALE GENOMIC DNA]</scope>
    <source>
        <strain evidence="4 5">CBS 151.66</strain>
    </source>
</reference>
<dbReference type="InterPro" id="IPR039874">
    <property type="entry name" value="WAPL"/>
</dbReference>
<keyword evidence="5" id="KW-1185">Reference proteome</keyword>
<dbReference type="Gene3D" id="1.25.10.10">
    <property type="entry name" value="Leucine-rich Repeat Variant"/>
    <property type="match status" value="1"/>
</dbReference>
<proteinExistence type="inferred from homology"/>
<feature type="region of interest" description="Disordered" evidence="2">
    <location>
        <begin position="226"/>
        <end position="287"/>
    </location>
</feature>
<feature type="domain" description="Wings apart-like protein C-terminal" evidence="3">
    <location>
        <begin position="348"/>
        <end position="685"/>
    </location>
</feature>
<feature type="compositionally biased region" description="Polar residues" evidence="2">
    <location>
        <begin position="49"/>
        <end position="61"/>
    </location>
</feature>
<evidence type="ECO:0000259" key="3">
    <source>
        <dbReference type="Pfam" id="PF07814"/>
    </source>
</evidence>
<feature type="compositionally biased region" description="Polar residues" evidence="2">
    <location>
        <begin position="265"/>
        <end position="277"/>
    </location>
</feature>
<feature type="compositionally biased region" description="Low complexity" evidence="2">
    <location>
        <begin position="185"/>
        <end position="194"/>
    </location>
</feature>
<evidence type="ECO:0000313" key="5">
    <source>
        <dbReference type="Proteomes" id="UP000326565"/>
    </source>
</evidence>
<feature type="region of interest" description="Disordered" evidence="2">
    <location>
        <begin position="141"/>
        <end position="214"/>
    </location>
</feature>
<dbReference type="AlphaFoldDB" id="A0A5N5XB40"/>
<feature type="compositionally biased region" description="Basic and acidic residues" evidence="2">
    <location>
        <begin position="252"/>
        <end position="264"/>
    </location>
</feature>
<feature type="region of interest" description="Disordered" evidence="2">
    <location>
        <begin position="1"/>
        <end position="94"/>
    </location>
</feature>
<evidence type="ECO:0000256" key="2">
    <source>
        <dbReference type="SAM" id="MobiDB-lite"/>
    </source>
</evidence>
<dbReference type="OrthoDB" id="5976022at2759"/>
<dbReference type="PANTHER" id="PTHR22100:SF13">
    <property type="entry name" value="WINGS APART-LIKE PROTEIN HOMOLOG"/>
    <property type="match status" value="1"/>
</dbReference>
<protein>
    <submittedName>
        <fullName evidence="4">Wings apart-like protein regulation of heterochromatin-domain-containing protein</fullName>
    </submittedName>
</protein>
<dbReference type="InterPro" id="IPR011989">
    <property type="entry name" value="ARM-like"/>
</dbReference>
<comment type="similarity">
    <text evidence="1">Belongs to the WAPL family.</text>
</comment>
<dbReference type="InterPro" id="IPR016024">
    <property type="entry name" value="ARM-type_fold"/>
</dbReference>
<dbReference type="SUPFAM" id="SSF48371">
    <property type="entry name" value="ARM repeat"/>
    <property type="match status" value="1"/>
</dbReference>